<dbReference type="EMBL" id="JBHUNP010000001">
    <property type="protein sequence ID" value="MFD2646814.1"/>
    <property type="molecule type" value="Genomic_DNA"/>
</dbReference>
<dbReference type="Proteomes" id="UP001597521">
    <property type="component" value="Unassembled WGS sequence"/>
</dbReference>
<evidence type="ECO:0000256" key="4">
    <source>
        <dbReference type="ARBA" id="ARBA00022989"/>
    </source>
</evidence>
<dbReference type="RefSeq" id="WP_386831742.1">
    <property type="nucleotide sequence ID" value="NZ_JBHUNP010000001.1"/>
</dbReference>
<feature type="transmembrane region" description="Helical" evidence="6">
    <location>
        <begin position="46"/>
        <end position="67"/>
    </location>
</feature>
<proteinExistence type="predicted"/>
<feature type="transmembrane region" description="Helical" evidence="6">
    <location>
        <begin position="178"/>
        <end position="200"/>
    </location>
</feature>
<comment type="subcellular location">
    <subcellularLocation>
        <location evidence="1">Cell membrane</location>
        <topology evidence="1">Multi-pass membrane protein</topology>
    </subcellularLocation>
</comment>
<feature type="transmembrane region" description="Helical" evidence="6">
    <location>
        <begin position="220"/>
        <end position="241"/>
    </location>
</feature>
<protein>
    <submittedName>
        <fullName evidence="7">Lipopolysaccharide biosynthesis protein</fullName>
    </submittedName>
</protein>
<feature type="transmembrane region" description="Helical" evidence="6">
    <location>
        <begin position="368"/>
        <end position="390"/>
    </location>
</feature>
<feature type="transmembrane region" description="Helical" evidence="6">
    <location>
        <begin position="144"/>
        <end position="172"/>
    </location>
</feature>
<evidence type="ECO:0000256" key="6">
    <source>
        <dbReference type="SAM" id="Phobius"/>
    </source>
</evidence>
<keyword evidence="4 6" id="KW-1133">Transmembrane helix</keyword>
<feature type="transmembrane region" description="Helical" evidence="6">
    <location>
        <begin position="337"/>
        <end position="361"/>
    </location>
</feature>
<evidence type="ECO:0000256" key="5">
    <source>
        <dbReference type="ARBA" id="ARBA00023136"/>
    </source>
</evidence>
<keyword evidence="5 6" id="KW-0472">Membrane</keyword>
<dbReference type="InterPro" id="IPR002797">
    <property type="entry name" value="Polysacc_synth"/>
</dbReference>
<name>A0ABW5QGR3_9HYPH</name>
<dbReference type="InterPro" id="IPR050833">
    <property type="entry name" value="Poly_Biosynth_Transport"/>
</dbReference>
<feature type="transmembrane region" description="Helical" evidence="6">
    <location>
        <begin position="396"/>
        <end position="415"/>
    </location>
</feature>
<feature type="transmembrane region" description="Helical" evidence="6">
    <location>
        <begin position="261"/>
        <end position="284"/>
    </location>
</feature>
<sequence>MSETRKGALAAALTVLVRAGSAALTFGLQILLARLMPLEDYGGYVAVWTWMLALGSFAALGFAESSIRFLPRYQLLGRGSAIHGYWRLALRAIGAAAVPLVLGAVLLAWLLGFDTAGGMTVLLIGLGLPLLAAEYFFEGVGRSFGWFGLATVPVYLVRPLLIGGLCVGLAWFGVELTLPVVGAVLLVAMALVTAGVGTVLVMRLRGFGRDGAVGRRQRRVWVAAALPLLLVSGLEDLTSYADLLVLSLMLPAETLGPYFAAARTLALAGFVSYAATLVAGRRFALDLAGRDRAELQRSVSRSTGATLWATVVAVVVAWAAGPLLLRLFGPEFTGAQGVLLLLGVGMIAKAASGQAAELLVVAGRQREAMSLGAVVLGVQLGLCVALVPLWGVAGAAAGMALGMAVRSALLGWLVWRLERIRVWSAAVPRLRAA</sequence>
<keyword evidence="2" id="KW-1003">Cell membrane</keyword>
<keyword evidence="8" id="KW-1185">Reference proteome</keyword>
<evidence type="ECO:0000256" key="3">
    <source>
        <dbReference type="ARBA" id="ARBA00022692"/>
    </source>
</evidence>
<dbReference type="PANTHER" id="PTHR30250">
    <property type="entry name" value="PST FAMILY PREDICTED COLANIC ACID TRANSPORTER"/>
    <property type="match status" value="1"/>
</dbReference>
<evidence type="ECO:0000256" key="1">
    <source>
        <dbReference type="ARBA" id="ARBA00004651"/>
    </source>
</evidence>
<feature type="transmembrane region" description="Helical" evidence="6">
    <location>
        <begin position="116"/>
        <end position="137"/>
    </location>
</feature>
<dbReference type="Pfam" id="PF01943">
    <property type="entry name" value="Polysacc_synt"/>
    <property type="match status" value="1"/>
</dbReference>
<accession>A0ABW5QGR3</accession>
<dbReference type="PANTHER" id="PTHR30250:SF11">
    <property type="entry name" value="O-ANTIGEN TRANSPORTER-RELATED"/>
    <property type="match status" value="1"/>
</dbReference>
<evidence type="ECO:0000313" key="8">
    <source>
        <dbReference type="Proteomes" id="UP001597521"/>
    </source>
</evidence>
<keyword evidence="3 6" id="KW-0812">Transmembrane</keyword>
<comment type="caution">
    <text evidence="7">The sequence shown here is derived from an EMBL/GenBank/DDBJ whole genome shotgun (WGS) entry which is preliminary data.</text>
</comment>
<evidence type="ECO:0000313" key="7">
    <source>
        <dbReference type="EMBL" id="MFD2646814.1"/>
    </source>
</evidence>
<feature type="transmembrane region" description="Helical" evidence="6">
    <location>
        <begin position="305"/>
        <end position="325"/>
    </location>
</feature>
<feature type="transmembrane region" description="Helical" evidence="6">
    <location>
        <begin position="88"/>
        <end position="110"/>
    </location>
</feature>
<gene>
    <name evidence="7" type="ORF">ACFSX5_03290</name>
</gene>
<reference evidence="8" key="1">
    <citation type="journal article" date="2019" name="Int. J. Syst. Evol. Microbiol.">
        <title>The Global Catalogue of Microorganisms (GCM) 10K type strain sequencing project: providing services to taxonomists for standard genome sequencing and annotation.</title>
        <authorList>
            <consortium name="The Broad Institute Genomics Platform"/>
            <consortium name="The Broad Institute Genome Sequencing Center for Infectious Disease"/>
            <person name="Wu L."/>
            <person name="Ma J."/>
        </authorList>
    </citation>
    <scope>NUCLEOTIDE SEQUENCE [LARGE SCALE GENOMIC DNA]</scope>
    <source>
        <strain evidence="8">CCM 7427</strain>
    </source>
</reference>
<organism evidence="7 8">
    <name type="scientific">Devosia albogilva</name>
    <dbReference type="NCBI Taxonomy" id="429726"/>
    <lineage>
        <taxon>Bacteria</taxon>
        <taxon>Pseudomonadati</taxon>
        <taxon>Pseudomonadota</taxon>
        <taxon>Alphaproteobacteria</taxon>
        <taxon>Hyphomicrobiales</taxon>
        <taxon>Devosiaceae</taxon>
        <taxon>Devosia</taxon>
    </lineage>
</organism>
<evidence type="ECO:0000256" key="2">
    <source>
        <dbReference type="ARBA" id="ARBA00022475"/>
    </source>
</evidence>